<proteinExistence type="predicted"/>
<comment type="caution">
    <text evidence="1">The sequence shown here is derived from an EMBL/GenBank/DDBJ whole genome shotgun (WGS) entry which is preliminary data.</text>
</comment>
<keyword evidence="2" id="KW-1185">Reference proteome</keyword>
<organism evidence="1 2">
    <name type="scientific">Scortum barcoo</name>
    <name type="common">barcoo grunter</name>
    <dbReference type="NCBI Taxonomy" id="214431"/>
    <lineage>
        <taxon>Eukaryota</taxon>
        <taxon>Metazoa</taxon>
        <taxon>Chordata</taxon>
        <taxon>Craniata</taxon>
        <taxon>Vertebrata</taxon>
        <taxon>Euteleostomi</taxon>
        <taxon>Actinopterygii</taxon>
        <taxon>Neopterygii</taxon>
        <taxon>Teleostei</taxon>
        <taxon>Neoteleostei</taxon>
        <taxon>Acanthomorphata</taxon>
        <taxon>Eupercaria</taxon>
        <taxon>Centrarchiformes</taxon>
        <taxon>Terapontoidei</taxon>
        <taxon>Terapontidae</taxon>
        <taxon>Scortum</taxon>
    </lineage>
</organism>
<dbReference type="EMBL" id="CM041538">
    <property type="protein sequence ID" value="KAI3368491.1"/>
    <property type="molecule type" value="Genomic_DNA"/>
</dbReference>
<evidence type="ECO:0000313" key="2">
    <source>
        <dbReference type="Proteomes" id="UP000831701"/>
    </source>
</evidence>
<reference evidence="1" key="1">
    <citation type="submission" date="2022-04" db="EMBL/GenBank/DDBJ databases">
        <title>Jade perch genome.</title>
        <authorList>
            <person name="Chao B."/>
        </authorList>
    </citation>
    <scope>NUCLEOTIDE SEQUENCE</scope>
    <source>
        <strain evidence="1">CB-2022</strain>
    </source>
</reference>
<name>A0ACB8WL73_9TELE</name>
<evidence type="ECO:0000313" key="1">
    <source>
        <dbReference type="EMBL" id="KAI3368491.1"/>
    </source>
</evidence>
<dbReference type="Proteomes" id="UP000831701">
    <property type="component" value="Chromosome 8"/>
</dbReference>
<accession>A0ACB8WL73</accession>
<gene>
    <name evidence="1" type="ORF">L3Q82_025501</name>
</gene>
<protein>
    <submittedName>
        <fullName evidence="1">Uncharacterized protein</fullName>
    </submittedName>
</protein>
<sequence>MMALDEKSENYQRCPKLAVQNGFVVSFSDRVYYSCNENYKLFTKGWWGEAKCIDQHWTGLERCIEKEHCGKIPAIPNGRVIQQTRRFYRQHESVQILCKEGYRAHLQQLTCHEGKWNSNELQLQNICTPSANSCNPPPRVANAVVLEPYQKRYAPNSEVTYRCRDTYTAEGEEKLRCKNGEWENSIKCIQYCDRFKEEKQAMTFTSDKDRYSPGEKIHYQCTTINDNGIATCVNGQWNKSIECEEYCDQFREKRQAMTFTSDKDRYSPGEKIHYQCTTINDNGIATCINGQWNKSIECEGSNCDPPPANGEITVNGLPENDDPILPDHIITFSCDSPGKHLSGSSVLKCGDDGRWNNTFPSCEDITCKLDKMDPHITVSITPSPEPIKIGHKLLFQCDNRYTLEGSKETACLETGQWSAPFPTCSEKMQSKVPGVPANVLIDRQVPNNLLGKGQSLKFRCRRYDHVIQGNAEVECLGNGQWSHPFPTCGRKSVLFLSPRSLSCEMMRNPTFRCLPQCTATEQVTVKYFVTVKDLSLKILNSLEHPLTSYCMHGKPLRSWKNARRPPSSLFNRIAFFTTLEFAACLMLPDVPHAHVSKDTKKAEYQEGDIIHFTCETEYTSSQTSTYVCLRDGWLTVRQGTCYSSGSNCDPPPANGEITVNGLPENDDPILPDHIITFSCDSPGKHLSGSSVLKCGDDGRWNNTFPSCEEKCKVPGVLANVLIDRQVPNNLLGKGQSLKFRCRRYDHVIQGNAEVECLGNGQWSHHTFPTCGPPVGCQRPPPLEGGDTRESTRPQYRHNERVEYVCQSFYTLEGDHYKTCINGEWTGQTRCLKPCIVDREAMSQRNIAFRYSRDDKLYSAHNDEIQFSCTSSRGRPVDGVVMRQRYQTGSLAPTSTHPNLSSVVEITCTVPRIENGYVPGDIKVYRENEILQFECNNKYAPTEGRPSKCIKIGSGAEWSPTPICEQITCDREEVENAVHVNPNKQTYKYNEQAEYRCKDGYKGSPTRTCGGQGWTETSGCTEPCTVTAEEMRQRKIAFRYDVHDPTKLHSAHNDVIEFQCAKRIADGPMRRQCNNGVMVLPSCQ</sequence>